<dbReference type="SUPFAM" id="SSF53335">
    <property type="entry name" value="S-adenosyl-L-methionine-dependent methyltransferases"/>
    <property type="match status" value="1"/>
</dbReference>
<protein>
    <recommendedName>
        <fullName evidence="1">type I protein arginine methyltransferase</fullName>
        <ecNumber evidence="1">2.1.1.319</ecNumber>
    </recommendedName>
</protein>
<dbReference type="PANTHER" id="PTHR11006:SF53">
    <property type="entry name" value="PROTEIN ARGININE N-METHYLTRANSFERASE 3"/>
    <property type="match status" value="1"/>
</dbReference>
<name>A0A6T6LZ54_9RHOD</name>
<dbReference type="Pfam" id="PF13649">
    <property type="entry name" value="Methyltransf_25"/>
    <property type="match status" value="1"/>
</dbReference>
<dbReference type="EMBL" id="HBEK01010319">
    <property type="protein sequence ID" value="CAD8395676.1"/>
    <property type="molecule type" value="Transcribed_RNA"/>
</dbReference>
<evidence type="ECO:0000259" key="8">
    <source>
        <dbReference type="Pfam" id="PF22528"/>
    </source>
</evidence>
<dbReference type="Pfam" id="PF22528">
    <property type="entry name" value="PRMT_C"/>
    <property type="match status" value="1"/>
</dbReference>
<dbReference type="PROSITE" id="PS51678">
    <property type="entry name" value="SAM_MT_PRMT"/>
    <property type="match status" value="1"/>
</dbReference>
<feature type="domain" description="Methyltransferase" evidence="7">
    <location>
        <begin position="76"/>
        <end position="172"/>
    </location>
</feature>
<dbReference type="InterPro" id="IPR025799">
    <property type="entry name" value="Arg_MeTrfase"/>
</dbReference>
<evidence type="ECO:0000256" key="4">
    <source>
        <dbReference type="ARBA" id="ARBA00022691"/>
    </source>
</evidence>
<feature type="domain" description="Protein arginine N-methyltransferase" evidence="8">
    <location>
        <begin position="179"/>
        <end position="340"/>
    </location>
</feature>
<dbReference type="InterPro" id="IPR029063">
    <property type="entry name" value="SAM-dependent_MTases_sf"/>
</dbReference>
<evidence type="ECO:0000313" key="10">
    <source>
        <dbReference type="EMBL" id="CAD8395677.1"/>
    </source>
</evidence>
<dbReference type="GO" id="GO:0005634">
    <property type="term" value="C:nucleus"/>
    <property type="evidence" value="ECO:0007669"/>
    <property type="project" value="TreeGrafter"/>
</dbReference>
<dbReference type="FunFam" id="3.40.50.150:FF:000003">
    <property type="entry name" value="Blast:Protein arginine N-methyltransferase 1"/>
    <property type="match status" value="1"/>
</dbReference>
<gene>
    <name evidence="9" type="ORF">RMAR0315_LOCUS5662</name>
    <name evidence="10" type="ORF">RMAR0315_LOCUS5663</name>
</gene>
<dbReference type="EC" id="2.1.1.319" evidence="1"/>
<evidence type="ECO:0000256" key="5">
    <source>
        <dbReference type="ARBA" id="ARBA00049303"/>
    </source>
</evidence>
<evidence type="ECO:0000256" key="6">
    <source>
        <dbReference type="PROSITE-ProRule" id="PRU01015"/>
    </source>
</evidence>
<dbReference type="CDD" id="cd02440">
    <property type="entry name" value="AdoMet_MTases"/>
    <property type="match status" value="1"/>
</dbReference>
<organism evidence="10">
    <name type="scientific">Rhodosorus marinus</name>
    <dbReference type="NCBI Taxonomy" id="101924"/>
    <lineage>
        <taxon>Eukaryota</taxon>
        <taxon>Rhodophyta</taxon>
        <taxon>Stylonematophyceae</taxon>
        <taxon>Stylonematales</taxon>
        <taxon>Stylonemataceae</taxon>
        <taxon>Rhodosorus</taxon>
    </lineage>
</organism>
<keyword evidence="3 6" id="KW-0808">Transferase</keyword>
<comment type="catalytic activity">
    <reaction evidence="5">
        <text>L-arginyl-[protein] + S-adenosyl-L-methionine = N(omega)-methyl-L-arginyl-[protein] + S-adenosyl-L-homocysteine + H(+)</text>
        <dbReference type="Rhea" id="RHEA:48100"/>
        <dbReference type="Rhea" id="RHEA-COMP:10532"/>
        <dbReference type="Rhea" id="RHEA-COMP:11990"/>
        <dbReference type="ChEBI" id="CHEBI:15378"/>
        <dbReference type="ChEBI" id="CHEBI:29965"/>
        <dbReference type="ChEBI" id="CHEBI:57856"/>
        <dbReference type="ChEBI" id="CHEBI:59789"/>
        <dbReference type="ChEBI" id="CHEBI:65280"/>
    </reaction>
    <physiologicalReaction direction="left-to-right" evidence="5">
        <dbReference type="Rhea" id="RHEA:48101"/>
    </physiologicalReaction>
</comment>
<dbReference type="Gene3D" id="3.40.50.150">
    <property type="entry name" value="Vaccinia Virus protein VP39"/>
    <property type="match status" value="1"/>
</dbReference>
<evidence type="ECO:0000256" key="1">
    <source>
        <dbReference type="ARBA" id="ARBA00011925"/>
    </source>
</evidence>
<dbReference type="GO" id="GO:0035242">
    <property type="term" value="F:protein-arginine omega-N asymmetric methyltransferase activity"/>
    <property type="evidence" value="ECO:0007669"/>
    <property type="project" value="UniProtKB-EC"/>
</dbReference>
<dbReference type="PANTHER" id="PTHR11006">
    <property type="entry name" value="PROTEIN ARGININE N-METHYLTRANSFERASE"/>
    <property type="match status" value="1"/>
</dbReference>
<dbReference type="InterPro" id="IPR055135">
    <property type="entry name" value="PRMT_dom"/>
</dbReference>
<evidence type="ECO:0000256" key="2">
    <source>
        <dbReference type="ARBA" id="ARBA00022603"/>
    </source>
</evidence>
<dbReference type="GO" id="GO:0042054">
    <property type="term" value="F:histone methyltransferase activity"/>
    <property type="evidence" value="ECO:0007669"/>
    <property type="project" value="TreeGrafter"/>
</dbReference>
<sequence>MMDRLEQAKLLEDMLPENGHPKVHEDAYMDMSSADYYFNSYAHFGIHEEMLRDEIRTESYMRAILDNSACFSGKAVLDVGCGTGILSIFAARAGARAVYAVDCSKIVDQARAIVRKNGMENVVTVIEGKMEEIELPEKVDIIISEWMGYFLFYESMLDTVIYARDRFLKPGGLLFPNETKLYICGIEDGKYKSYKYDFWHDVYGVDMSHIRNIALTEPLVDIVNPEQVSTDRVELLTVDISTVKKEDLACVSPFRVTSWRSDSCHALVCYFDVTFSAGDNTVYFTTAPQSKSTHWKQTVFYLDESIYMEAGEEISGVLAMRPSKKNPRDLDIAIQYSFDGKHSAARNTLRYRLS</sequence>
<accession>A0A6T6LZ54</accession>
<proteinExistence type="predicted"/>
<dbReference type="FunFam" id="2.70.160.11:FF:000001">
    <property type="entry name" value="Blast:Protein arginine N-methyltransferase 1"/>
    <property type="match status" value="1"/>
</dbReference>
<dbReference type="InterPro" id="IPR041698">
    <property type="entry name" value="Methyltransf_25"/>
</dbReference>
<evidence type="ECO:0000259" key="7">
    <source>
        <dbReference type="Pfam" id="PF13649"/>
    </source>
</evidence>
<evidence type="ECO:0000256" key="3">
    <source>
        <dbReference type="ARBA" id="ARBA00022679"/>
    </source>
</evidence>
<evidence type="ECO:0000313" key="9">
    <source>
        <dbReference type="EMBL" id="CAD8395676.1"/>
    </source>
</evidence>
<keyword evidence="4 6" id="KW-0949">S-adenosyl-L-methionine</keyword>
<dbReference type="AlphaFoldDB" id="A0A6T6LZ54"/>
<dbReference type="GO" id="GO:0032259">
    <property type="term" value="P:methylation"/>
    <property type="evidence" value="ECO:0007669"/>
    <property type="project" value="UniProtKB-KW"/>
</dbReference>
<reference evidence="10" key="1">
    <citation type="submission" date="2021-01" db="EMBL/GenBank/DDBJ databases">
        <authorList>
            <person name="Corre E."/>
            <person name="Pelletier E."/>
            <person name="Niang G."/>
            <person name="Scheremetjew M."/>
            <person name="Finn R."/>
            <person name="Kale V."/>
            <person name="Holt S."/>
            <person name="Cochrane G."/>
            <person name="Meng A."/>
            <person name="Brown T."/>
            <person name="Cohen L."/>
        </authorList>
    </citation>
    <scope>NUCLEOTIDE SEQUENCE</scope>
    <source>
        <strain evidence="10">UTEX LB 2760</strain>
    </source>
</reference>
<dbReference type="EMBL" id="HBEK01010320">
    <property type="protein sequence ID" value="CAD8395677.1"/>
    <property type="molecule type" value="Transcribed_RNA"/>
</dbReference>
<keyword evidence="2 6" id="KW-0489">Methyltransferase</keyword>
<dbReference type="Gene3D" id="2.70.160.11">
    <property type="entry name" value="Hnrnp arginine n-methyltransferase1"/>
    <property type="match status" value="1"/>
</dbReference>